<dbReference type="EMBL" id="QWFX01000006">
    <property type="protein sequence ID" value="RIJ30167.1"/>
    <property type="molecule type" value="Genomic_DNA"/>
</dbReference>
<gene>
    <name evidence="2" type="ORF">D1223_05825</name>
</gene>
<dbReference type="RefSeq" id="WP_119375486.1">
    <property type="nucleotide sequence ID" value="NZ_QWFX01000006.1"/>
</dbReference>
<feature type="transmembrane region" description="Helical" evidence="1">
    <location>
        <begin position="127"/>
        <end position="149"/>
    </location>
</feature>
<accession>A0A399RJJ8</accession>
<name>A0A399RJJ8_9PROT</name>
<keyword evidence="1" id="KW-1133">Transmembrane helix</keyword>
<dbReference type="Proteomes" id="UP000266385">
    <property type="component" value="Unassembled WGS sequence"/>
</dbReference>
<dbReference type="Pfam" id="PF06055">
    <property type="entry name" value="ExoD"/>
    <property type="match status" value="1"/>
</dbReference>
<keyword evidence="1" id="KW-0812">Transmembrane</keyword>
<proteinExistence type="predicted"/>
<keyword evidence="1" id="KW-0472">Membrane</keyword>
<reference evidence="2 3" key="1">
    <citation type="submission" date="2018-08" db="EMBL/GenBank/DDBJ databases">
        <title>Henriciella mobilis sp. nov., isolated from seawater.</title>
        <authorList>
            <person name="Cheng H."/>
            <person name="Wu Y.-H."/>
            <person name="Xu X.-W."/>
            <person name="Guo L.-L."/>
        </authorList>
    </citation>
    <scope>NUCLEOTIDE SEQUENCE [LARGE SCALE GENOMIC DNA]</scope>
    <source>
        <strain evidence="2 3">JN25</strain>
    </source>
</reference>
<keyword evidence="3" id="KW-1185">Reference proteome</keyword>
<feature type="transmembrane region" description="Helical" evidence="1">
    <location>
        <begin position="155"/>
        <end position="174"/>
    </location>
</feature>
<dbReference type="OrthoDB" id="7949130at2"/>
<dbReference type="AlphaFoldDB" id="A0A399RJJ8"/>
<organism evidence="2 3">
    <name type="scientific">Henriciella mobilis</name>
    <dbReference type="NCBI Taxonomy" id="2305467"/>
    <lineage>
        <taxon>Bacteria</taxon>
        <taxon>Pseudomonadati</taxon>
        <taxon>Pseudomonadota</taxon>
        <taxon>Alphaproteobacteria</taxon>
        <taxon>Hyphomonadales</taxon>
        <taxon>Hyphomonadaceae</taxon>
        <taxon>Henriciella</taxon>
    </lineage>
</organism>
<evidence type="ECO:0000313" key="3">
    <source>
        <dbReference type="Proteomes" id="UP000266385"/>
    </source>
</evidence>
<feature type="transmembrane region" description="Helical" evidence="1">
    <location>
        <begin position="181"/>
        <end position="200"/>
    </location>
</feature>
<evidence type="ECO:0000313" key="2">
    <source>
        <dbReference type="EMBL" id="RIJ30167.1"/>
    </source>
</evidence>
<dbReference type="PANTHER" id="PTHR41795:SF1">
    <property type="entry name" value="EXOPOLYSACCHARIDE SYNTHESIS PROTEIN"/>
    <property type="match status" value="1"/>
</dbReference>
<dbReference type="PIRSF" id="PIRSF033239">
    <property type="entry name" value="ExoD"/>
    <property type="match status" value="1"/>
</dbReference>
<feature type="transmembrane region" description="Helical" evidence="1">
    <location>
        <begin position="45"/>
        <end position="63"/>
    </location>
</feature>
<comment type="caution">
    <text evidence="2">The sequence shown here is derived from an EMBL/GenBank/DDBJ whole genome shotgun (WGS) entry which is preliminary data.</text>
</comment>
<feature type="transmembrane region" description="Helical" evidence="1">
    <location>
        <begin position="69"/>
        <end position="88"/>
    </location>
</feature>
<protein>
    <submittedName>
        <fullName evidence="2">Exopolysaccharide biosynthesis protein</fullName>
    </submittedName>
</protein>
<dbReference type="InterPro" id="IPR010331">
    <property type="entry name" value="ExoD"/>
</dbReference>
<sequence>MTQTAAKPPRPPVNNLESLMTSLCEQTQGETVTVRDLLDAAGRRSYGPLLLLLGFISISPLTLIPGATWLVALVTLLISLQIVVGKKFPWVPSRFLKFEFKRKHLVDGVESGRKYAHMIDYYLKPRFTILTAPLFVQLIGLICVAASLITIPLGLFPFGPVLPGLTILLFGLGLTARDGVFLLLAAAALTGAILILIRVLPRVLAVVHSLFG</sequence>
<dbReference type="PANTHER" id="PTHR41795">
    <property type="entry name" value="EXOPOLYSACCHARIDE SYNTHESIS PROTEIN"/>
    <property type="match status" value="1"/>
</dbReference>
<evidence type="ECO:0000256" key="1">
    <source>
        <dbReference type="SAM" id="Phobius"/>
    </source>
</evidence>